<dbReference type="SUPFAM" id="SSF53448">
    <property type="entry name" value="Nucleotide-diphospho-sugar transferases"/>
    <property type="match status" value="1"/>
</dbReference>
<keyword evidence="2" id="KW-0328">Glycosyltransferase</keyword>
<keyword evidence="3" id="KW-1185">Reference proteome</keyword>
<dbReference type="Proteomes" id="UP001595812">
    <property type="component" value="Unassembled WGS sequence"/>
</dbReference>
<accession>A0ABV8AJV6</accession>
<reference evidence="3" key="1">
    <citation type="journal article" date="2019" name="Int. J. Syst. Evol. Microbiol.">
        <title>The Global Catalogue of Microorganisms (GCM) 10K type strain sequencing project: providing services to taxonomists for standard genome sequencing and annotation.</title>
        <authorList>
            <consortium name="The Broad Institute Genomics Platform"/>
            <consortium name="The Broad Institute Genome Sequencing Center for Infectious Disease"/>
            <person name="Wu L."/>
            <person name="Ma J."/>
        </authorList>
    </citation>
    <scope>NUCLEOTIDE SEQUENCE [LARGE SCALE GENOMIC DNA]</scope>
    <source>
        <strain evidence="3">CECT 8979</strain>
    </source>
</reference>
<sequence length="364" mass="40297">MKLSVVILNYNVKHFLQLCLQSVEAGLTDLDAEIIVVDNDSEDGSAEMISKLFPNVKLIETGANLGFSKGNNIGVAEAKGEYVCILNPDTMVAEDTFKTLLEVAESQENLGILGCQLIDGAGHFLPESKRNIPTPSVALKKVAGHSESYYANTVATDGEGEVAILVGAFMLLRKSVYETVGGFDEDYFMYGEDIDLSYKVLQAGFQNYYYGKTTVLHFKGESTVKDGDYAKRFYGAMSLFYKKHFKGNVATRFAVDMASKLGGLTFKPSSVTSETPEHFMSTSEDLPSELKEVWVQDFGILDYSDMKPNTQVLFDANHMSFKSIIDQLKINALKEKIRNRIWPKNSNFILGSDSASSRGEVLEF</sequence>
<dbReference type="GO" id="GO:0016757">
    <property type="term" value="F:glycosyltransferase activity"/>
    <property type="evidence" value="ECO:0007669"/>
    <property type="project" value="UniProtKB-KW"/>
</dbReference>
<feature type="domain" description="Glycosyltransferase 2-like" evidence="1">
    <location>
        <begin position="4"/>
        <end position="180"/>
    </location>
</feature>
<dbReference type="EMBL" id="JBHSAT010000004">
    <property type="protein sequence ID" value="MFC3877171.1"/>
    <property type="molecule type" value="Genomic_DNA"/>
</dbReference>
<evidence type="ECO:0000313" key="3">
    <source>
        <dbReference type="Proteomes" id="UP001595812"/>
    </source>
</evidence>
<dbReference type="InterPro" id="IPR029044">
    <property type="entry name" value="Nucleotide-diphossugar_trans"/>
</dbReference>
<gene>
    <name evidence="2" type="ORF">ACFOSX_08010</name>
</gene>
<protein>
    <submittedName>
        <fullName evidence="2">Glycosyltransferase family 2 protein</fullName>
        <ecNumber evidence="2">2.4.-.-</ecNumber>
    </submittedName>
</protein>
<dbReference type="EC" id="2.4.-.-" evidence="2"/>
<dbReference type="Gene3D" id="3.90.550.10">
    <property type="entry name" value="Spore Coat Polysaccharide Biosynthesis Protein SpsA, Chain A"/>
    <property type="match status" value="1"/>
</dbReference>
<dbReference type="PANTHER" id="PTHR43179:SF7">
    <property type="entry name" value="RHAMNOSYLTRANSFERASE WBBL"/>
    <property type="match status" value="1"/>
</dbReference>
<proteinExistence type="predicted"/>
<organism evidence="2 3">
    <name type="scientific">Winogradskyella maritima</name>
    <dbReference type="NCBI Taxonomy" id="1517766"/>
    <lineage>
        <taxon>Bacteria</taxon>
        <taxon>Pseudomonadati</taxon>
        <taxon>Bacteroidota</taxon>
        <taxon>Flavobacteriia</taxon>
        <taxon>Flavobacteriales</taxon>
        <taxon>Flavobacteriaceae</taxon>
        <taxon>Winogradskyella</taxon>
    </lineage>
</organism>
<dbReference type="InterPro" id="IPR001173">
    <property type="entry name" value="Glyco_trans_2-like"/>
</dbReference>
<evidence type="ECO:0000313" key="2">
    <source>
        <dbReference type="EMBL" id="MFC3877171.1"/>
    </source>
</evidence>
<dbReference type="Pfam" id="PF00535">
    <property type="entry name" value="Glycos_transf_2"/>
    <property type="match status" value="1"/>
</dbReference>
<keyword evidence="2" id="KW-0808">Transferase</keyword>
<dbReference type="PANTHER" id="PTHR43179">
    <property type="entry name" value="RHAMNOSYLTRANSFERASE WBBL"/>
    <property type="match status" value="1"/>
</dbReference>
<name>A0ABV8AJV6_9FLAO</name>
<evidence type="ECO:0000259" key="1">
    <source>
        <dbReference type="Pfam" id="PF00535"/>
    </source>
</evidence>
<dbReference type="RefSeq" id="WP_386098949.1">
    <property type="nucleotide sequence ID" value="NZ_JBHSAT010000004.1"/>
</dbReference>
<comment type="caution">
    <text evidence="2">The sequence shown here is derived from an EMBL/GenBank/DDBJ whole genome shotgun (WGS) entry which is preliminary data.</text>
</comment>
<dbReference type="CDD" id="cd04186">
    <property type="entry name" value="GT_2_like_c"/>
    <property type="match status" value="1"/>
</dbReference>